<name>A0AAN6V5M8_9PEZI</name>
<evidence type="ECO:0000256" key="1">
    <source>
        <dbReference type="SAM" id="MobiDB-lite"/>
    </source>
</evidence>
<evidence type="ECO:0000313" key="3">
    <source>
        <dbReference type="Proteomes" id="UP001302676"/>
    </source>
</evidence>
<feature type="region of interest" description="Disordered" evidence="1">
    <location>
        <begin position="318"/>
        <end position="339"/>
    </location>
</feature>
<dbReference type="Proteomes" id="UP001302676">
    <property type="component" value="Unassembled WGS sequence"/>
</dbReference>
<dbReference type="AlphaFoldDB" id="A0AAN6V5M8"/>
<gene>
    <name evidence="2" type="ORF">C8A04DRAFT_26994</name>
</gene>
<protein>
    <submittedName>
        <fullName evidence="2">Uncharacterized protein</fullName>
    </submittedName>
</protein>
<dbReference type="RefSeq" id="XP_062638603.1">
    <property type="nucleotide sequence ID" value="XM_062780126.1"/>
</dbReference>
<accession>A0AAN6V5M8</accession>
<evidence type="ECO:0000313" key="2">
    <source>
        <dbReference type="EMBL" id="KAK4145232.1"/>
    </source>
</evidence>
<organism evidence="2 3">
    <name type="scientific">Dichotomopilus funicola</name>
    <dbReference type="NCBI Taxonomy" id="1934379"/>
    <lineage>
        <taxon>Eukaryota</taxon>
        <taxon>Fungi</taxon>
        <taxon>Dikarya</taxon>
        <taxon>Ascomycota</taxon>
        <taxon>Pezizomycotina</taxon>
        <taxon>Sordariomycetes</taxon>
        <taxon>Sordariomycetidae</taxon>
        <taxon>Sordariales</taxon>
        <taxon>Chaetomiaceae</taxon>
        <taxon>Dichotomopilus</taxon>
    </lineage>
</organism>
<dbReference type="GeneID" id="87816739"/>
<reference evidence="2" key="2">
    <citation type="submission" date="2023-05" db="EMBL/GenBank/DDBJ databases">
        <authorList>
            <consortium name="Lawrence Berkeley National Laboratory"/>
            <person name="Steindorff A."/>
            <person name="Hensen N."/>
            <person name="Bonometti L."/>
            <person name="Westerberg I."/>
            <person name="Brannstrom I.O."/>
            <person name="Guillou S."/>
            <person name="Cros-Aarteil S."/>
            <person name="Calhoun S."/>
            <person name="Haridas S."/>
            <person name="Kuo A."/>
            <person name="Mondo S."/>
            <person name="Pangilinan J."/>
            <person name="Riley R."/>
            <person name="Labutti K."/>
            <person name="Andreopoulos B."/>
            <person name="Lipzen A."/>
            <person name="Chen C."/>
            <person name="Yanf M."/>
            <person name="Daum C."/>
            <person name="Ng V."/>
            <person name="Clum A."/>
            <person name="Ohm R."/>
            <person name="Martin F."/>
            <person name="Silar P."/>
            <person name="Natvig D."/>
            <person name="Lalanne C."/>
            <person name="Gautier V."/>
            <person name="Ament-Velasquez S.L."/>
            <person name="Kruys A."/>
            <person name="Hutchinson M.I."/>
            <person name="Powell A.J."/>
            <person name="Barry K."/>
            <person name="Miller A.N."/>
            <person name="Grigoriev I.V."/>
            <person name="Debuchy R."/>
            <person name="Gladieux P."/>
            <person name="Thoren M.H."/>
            <person name="Johannesson H."/>
        </authorList>
    </citation>
    <scope>NUCLEOTIDE SEQUENCE</scope>
    <source>
        <strain evidence="2">CBS 141.50</strain>
    </source>
</reference>
<keyword evidence="3" id="KW-1185">Reference proteome</keyword>
<comment type="caution">
    <text evidence="2">The sequence shown here is derived from an EMBL/GenBank/DDBJ whole genome shotgun (WGS) entry which is preliminary data.</text>
</comment>
<reference evidence="2" key="1">
    <citation type="journal article" date="2023" name="Mol. Phylogenet. Evol.">
        <title>Genome-scale phylogeny and comparative genomics of the fungal order Sordariales.</title>
        <authorList>
            <person name="Hensen N."/>
            <person name="Bonometti L."/>
            <person name="Westerberg I."/>
            <person name="Brannstrom I.O."/>
            <person name="Guillou S."/>
            <person name="Cros-Aarteil S."/>
            <person name="Calhoun S."/>
            <person name="Haridas S."/>
            <person name="Kuo A."/>
            <person name="Mondo S."/>
            <person name="Pangilinan J."/>
            <person name="Riley R."/>
            <person name="LaButti K."/>
            <person name="Andreopoulos B."/>
            <person name="Lipzen A."/>
            <person name="Chen C."/>
            <person name="Yan M."/>
            <person name="Daum C."/>
            <person name="Ng V."/>
            <person name="Clum A."/>
            <person name="Steindorff A."/>
            <person name="Ohm R.A."/>
            <person name="Martin F."/>
            <person name="Silar P."/>
            <person name="Natvig D.O."/>
            <person name="Lalanne C."/>
            <person name="Gautier V."/>
            <person name="Ament-Velasquez S.L."/>
            <person name="Kruys A."/>
            <person name="Hutchinson M.I."/>
            <person name="Powell A.J."/>
            <person name="Barry K."/>
            <person name="Miller A.N."/>
            <person name="Grigoriev I.V."/>
            <person name="Debuchy R."/>
            <person name="Gladieux P."/>
            <person name="Hiltunen Thoren M."/>
            <person name="Johannesson H."/>
        </authorList>
    </citation>
    <scope>NUCLEOTIDE SEQUENCE</scope>
    <source>
        <strain evidence="2">CBS 141.50</strain>
    </source>
</reference>
<proteinExistence type="predicted"/>
<sequence>MAPILRQSAVLTFTPYMSERCDRLAQLQDEPSDVYLAALIRLQALNARWGIAFPAPENSFGPPRAFDDTTYMAITSAIEELEVIGRSLPNSIRNDVVLWTIYAQSRIVRFTHTAIHQHVATTTTTVPNHLHDINHFNRATALRTCLTACVGTIRSYLAIPPLDLATTCPVMTTCSLGIALLTLRHLLLSLNDDPDWDTAAARSVVDAEGMIDGLCDLFKDSYLALQEDSDRRTGTEGSDLSSPGLSGEDGWGLIAGGSSYREMQVVEMHGSGKLTRALADMELANDKAGPAVLGYWKKLRWFKSWYLDANFSNEHPAAPEGTRCHEHNNAPNSESLPDPPEEFTDEIWAGMAGPEDILGWDEADLVSTGL</sequence>
<dbReference type="EMBL" id="MU853570">
    <property type="protein sequence ID" value="KAK4145232.1"/>
    <property type="molecule type" value="Genomic_DNA"/>
</dbReference>